<sequence length="60" mass="6628">MLMFALVVRIAKGSISSWGLTNPCLHVGTSPGKFILILSANFMKNCLEVNLVYSLDPRYP</sequence>
<dbReference type="EMBL" id="GGEC01077071">
    <property type="protein sequence ID" value="MBX57555.1"/>
    <property type="molecule type" value="Transcribed_RNA"/>
</dbReference>
<reference evidence="1" key="1">
    <citation type="submission" date="2018-02" db="EMBL/GenBank/DDBJ databases">
        <title>Rhizophora mucronata_Transcriptome.</title>
        <authorList>
            <person name="Meera S.P."/>
            <person name="Sreeshan A."/>
            <person name="Augustine A."/>
        </authorList>
    </citation>
    <scope>NUCLEOTIDE SEQUENCE</scope>
    <source>
        <tissue evidence="1">Leaf</tissue>
    </source>
</reference>
<evidence type="ECO:0000313" key="1">
    <source>
        <dbReference type="EMBL" id="MBX57555.1"/>
    </source>
</evidence>
<name>A0A2P2PS85_RHIMU</name>
<dbReference type="AlphaFoldDB" id="A0A2P2PS85"/>
<protein>
    <submittedName>
        <fullName evidence="1">Uncharacterized protein</fullName>
    </submittedName>
</protein>
<proteinExistence type="predicted"/>
<accession>A0A2P2PS85</accession>
<organism evidence="1">
    <name type="scientific">Rhizophora mucronata</name>
    <name type="common">Asiatic mangrove</name>
    <dbReference type="NCBI Taxonomy" id="61149"/>
    <lineage>
        <taxon>Eukaryota</taxon>
        <taxon>Viridiplantae</taxon>
        <taxon>Streptophyta</taxon>
        <taxon>Embryophyta</taxon>
        <taxon>Tracheophyta</taxon>
        <taxon>Spermatophyta</taxon>
        <taxon>Magnoliopsida</taxon>
        <taxon>eudicotyledons</taxon>
        <taxon>Gunneridae</taxon>
        <taxon>Pentapetalae</taxon>
        <taxon>rosids</taxon>
        <taxon>fabids</taxon>
        <taxon>Malpighiales</taxon>
        <taxon>Rhizophoraceae</taxon>
        <taxon>Rhizophora</taxon>
    </lineage>
</organism>